<dbReference type="Pfam" id="PF17784">
    <property type="entry name" value="Sulfotransfer_4"/>
    <property type="match status" value="1"/>
</dbReference>
<dbReference type="InterPro" id="IPR040632">
    <property type="entry name" value="Sulfotransfer_4"/>
</dbReference>
<dbReference type="SUPFAM" id="SSF52540">
    <property type="entry name" value="P-loop containing nucleoside triphosphate hydrolases"/>
    <property type="match status" value="1"/>
</dbReference>
<reference evidence="1 2" key="1">
    <citation type="submission" date="2024-02" db="EMBL/GenBank/DDBJ databases">
        <authorList>
            <person name="Daric V."/>
            <person name="Darras S."/>
        </authorList>
    </citation>
    <scope>NUCLEOTIDE SEQUENCE [LARGE SCALE GENOMIC DNA]</scope>
</reference>
<evidence type="ECO:0000313" key="1">
    <source>
        <dbReference type="EMBL" id="CAK8693214.1"/>
    </source>
</evidence>
<evidence type="ECO:0000313" key="2">
    <source>
        <dbReference type="Proteomes" id="UP001642483"/>
    </source>
</evidence>
<proteinExistence type="predicted"/>
<sequence>MQVALKELGYDVYDFMENYTYLGKEWMKIFKYDVTTEDFRRIFENVDAVTDGPACYFWDEIHKAFPDAKIILTTRDEESWLRSWDNQLTTNSQPMLRLLRVMSPTLFRLNAFAKLISQIMGSKLEEHWFKPNTYNKLLARMSFRRHNDHVLLNAPKDKLLVYNVKEGWEPLCKFLGVDVPSRPFSNRNVRGNIIEEMMV</sequence>
<comment type="caution">
    <text evidence="1">The sequence shown here is derived from an EMBL/GenBank/DDBJ whole genome shotgun (WGS) entry which is preliminary data.</text>
</comment>
<accession>A0ABP0GR09</accession>
<dbReference type="PANTHER" id="PTHR36978:SF4">
    <property type="entry name" value="P-LOOP CONTAINING NUCLEOSIDE TRIPHOSPHATE HYDROLASE PROTEIN"/>
    <property type="match status" value="1"/>
</dbReference>
<dbReference type="InterPro" id="IPR027417">
    <property type="entry name" value="P-loop_NTPase"/>
</dbReference>
<dbReference type="PANTHER" id="PTHR36978">
    <property type="entry name" value="P-LOOP CONTAINING NUCLEOTIDE TRIPHOSPHATE HYDROLASE"/>
    <property type="match status" value="1"/>
</dbReference>
<dbReference type="Gene3D" id="3.40.50.300">
    <property type="entry name" value="P-loop containing nucleotide triphosphate hydrolases"/>
    <property type="match status" value="1"/>
</dbReference>
<dbReference type="Proteomes" id="UP001642483">
    <property type="component" value="Unassembled WGS sequence"/>
</dbReference>
<dbReference type="EMBL" id="CAWYQH010000130">
    <property type="protein sequence ID" value="CAK8693214.1"/>
    <property type="molecule type" value="Genomic_DNA"/>
</dbReference>
<organism evidence="1 2">
    <name type="scientific">Clavelina lepadiformis</name>
    <name type="common">Light-bulb sea squirt</name>
    <name type="synonym">Ascidia lepadiformis</name>
    <dbReference type="NCBI Taxonomy" id="159417"/>
    <lineage>
        <taxon>Eukaryota</taxon>
        <taxon>Metazoa</taxon>
        <taxon>Chordata</taxon>
        <taxon>Tunicata</taxon>
        <taxon>Ascidiacea</taxon>
        <taxon>Aplousobranchia</taxon>
        <taxon>Clavelinidae</taxon>
        <taxon>Clavelina</taxon>
    </lineage>
</organism>
<name>A0ABP0GR09_CLALP</name>
<protein>
    <submittedName>
        <fullName evidence="1">Uncharacterized protein</fullName>
    </submittedName>
</protein>
<gene>
    <name evidence="1" type="ORF">CVLEPA_LOCUS26524</name>
</gene>
<keyword evidence="2" id="KW-1185">Reference proteome</keyword>